<dbReference type="RefSeq" id="WP_140936007.1">
    <property type="nucleotide sequence ID" value="NZ_QXMJ01000182.1"/>
</dbReference>
<dbReference type="Proteomes" id="UP000317378">
    <property type="component" value="Unassembled WGS sequence"/>
</dbReference>
<dbReference type="AlphaFoldDB" id="A0A505DJR6"/>
<evidence type="ECO:0000313" key="3">
    <source>
        <dbReference type="EMBL" id="TPQ17891.1"/>
    </source>
</evidence>
<sequence length="179" mass="18202">MTRGGRDAGAEMRGVVLTAGAVVAAVLLVGCGGGAGDGASEPPRPSGGGASASPVEESTLSRRTVRRDVWAAAAAGGFGDIDDRGGTPAPCRLIAAVRTDDEPEPAALAKVVAELKDRGWEQVFRKAEDDGAVTWFLKRANWGTYVITRTASEQESGGPAFSFSGVRLDCPSGAATASP</sequence>
<proteinExistence type="predicted"/>
<organism evidence="3 4">
    <name type="scientific">Streptomyces sporangiiformans</name>
    <dbReference type="NCBI Taxonomy" id="2315329"/>
    <lineage>
        <taxon>Bacteria</taxon>
        <taxon>Bacillati</taxon>
        <taxon>Actinomycetota</taxon>
        <taxon>Actinomycetes</taxon>
        <taxon>Kitasatosporales</taxon>
        <taxon>Streptomycetaceae</taxon>
        <taxon>Streptomyces</taxon>
    </lineage>
</organism>
<comment type="caution">
    <text evidence="3">The sequence shown here is derived from an EMBL/GenBank/DDBJ whole genome shotgun (WGS) entry which is preliminary data.</text>
</comment>
<feature type="region of interest" description="Disordered" evidence="1">
    <location>
        <begin position="37"/>
        <end position="61"/>
    </location>
</feature>
<accession>A0A505DJR6</accession>
<reference evidence="3 4" key="1">
    <citation type="submission" date="2019-06" db="EMBL/GenBank/DDBJ databases">
        <title>Streptomyces sporangiiformans sp. nov., a novel actinomycete isolated from soil in Mount Song.</title>
        <authorList>
            <person name="Han L."/>
        </authorList>
    </citation>
    <scope>NUCLEOTIDE SEQUENCE [LARGE SCALE GENOMIC DNA]</scope>
    <source>
        <strain evidence="3 4">NEAU-SSA 1</strain>
    </source>
</reference>
<name>A0A505DJR6_9ACTN</name>
<keyword evidence="2" id="KW-0472">Membrane</keyword>
<evidence type="ECO:0000313" key="4">
    <source>
        <dbReference type="Proteomes" id="UP000317378"/>
    </source>
</evidence>
<gene>
    <name evidence="3" type="ORF">FGD71_034120</name>
</gene>
<dbReference type="PROSITE" id="PS51257">
    <property type="entry name" value="PROKAR_LIPOPROTEIN"/>
    <property type="match status" value="1"/>
</dbReference>
<keyword evidence="2" id="KW-1133">Transmembrane helix</keyword>
<feature type="transmembrane region" description="Helical" evidence="2">
    <location>
        <begin position="12"/>
        <end position="35"/>
    </location>
</feature>
<dbReference type="EMBL" id="VCHX02000182">
    <property type="protein sequence ID" value="TPQ17891.1"/>
    <property type="molecule type" value="Genomic_DNA"/>
</dbReference>
<keyword evidence="2" id="KW-0812">Transmembrane</keyword>
<evidence type="ECO:0000256" key="2">
    <source>
        <dbReference type="SAM" id="Phobius"/>
    </source>
</evidence>
<keyword evidence="4" id="KW-1185">Reference proteome</keyword>
<evidence type="ECO:0000256" key="1">
    <source>
        <dbReference type="SAM" id="MobiDB-lite"/>
    </source>
</evidence>
<protein>
    <submittedName>
        <fullName evidence="3">Uncharacterized protein</fullName>
    </submittedName>
</protein>